<dbReference type="SUPFAM" id="SSF57924">
    <property type="entry name" value="Inhibitor of apoptosis (IAP) repeat"/>
    <property type="match status" value="3"/>
</dbReference>
<evidence type="ECO:0000313" key="9">
    <source>
        <dbReference type="RefSeq" id="XP_033359698.1"/>
    </source>
</evidence>
<dbReference type="GO" id="GO:0061630">
    <property type="term" value="F:ubiquitin protein ligase activity"/>
    <property type="evidence" value="ECO:0007669"/>
    <property type="project" value="TreeGrafter"/>
</dbReference>
<dbReference type="CDD" id="cd00022">
    <property type="entry name" value="BIR"/>
    <property type="match status" value="2"/>
</dbReference>
<dbReference type="GO" id="GO:0043027">
    <property type="term" value="F:cysteine-type endopeptidase inhibitor activity involved in apoptotic process"/>
    <property type="evidence" value="ECO:0007669"/>
    <property type="project" value="TreeGrafter"/>
</dbReference>
<dbReference type="FunFam" id="1.10.1170.10:FF:000002">
    <property type="entry name" value="Baculoviral IAP repeat containing 7"/>
    <property type="match status" value="1"/>
</dbReference>
<dbReference type="PROSITE" id="PS50143">
    <property type="entry name" value="BIR_REPEAT_2"/>
    <property type="match status" value="3"/>
</dbReference>
<dbReference type="Pfam" id="PF13920">
    <property type="entry name" value="zf-C3HC4_3"/>
    <property type="match status" value="2"/>
</dbReference>
<dbReference type="PANTHER" id="PTHR10044:SF139">
    <property type="entry name" value="DEATH-ASSOCIATED INHIBITOR OF APOPTOSIS 2"/>
    <property type="match status" value="1"/>
</dbReference>
<keyword evidence="2" id="KW-0479">Metal-binding</keyword>
<name>A0A6J3L231_9HYME</name>
<evidence type="ECO:0000256" key="1">
    <source>
        <dbReference type="ARBA" id="ARBA00006672"/>
    </source>
</evidence>
<dbReference type="PROSITE" id="PS01282">
    <property type="entry name" value="BIR_REPEAT_1"/>
    <property type="match status" value="1"/>
</dbReference>
<dbReference type="Proteomes" id="UP000504631">
    <property type="component" value="Unplaced"/>
</dbReference>
<organism evidence="8 9">
    <name type="scientific">Bombus vosnesenskii</name>
    <dbReference type="NCBI Taxonomy" id="207650"/>
    <lineage>
        <taxon>Eukaryota</taxon>
        <taxon>Metazoa</taxon>
        <taxon>Ecdysozoa</taxon>
        <taxon>Arthropoda</taxon>
        <taxon>Hexapoda</taxon>
        <taxon>Insecta</taxon>
        <taxon>Pterygota</taxon>
        <taxon>Neoptera</taxon>
        <taxon>Endopterygota</taxon>
        <taxon>Hymenoptera</taxon>
        <taxon>Apocrita</taxon>
        <taxon>Aculeata</taxon>
        <taxon>Apoidea</taxon>
        <taxon>Anthophila</taxon>
        <taxon>Apidae</taxon>
        <taxon>Bombus</taxon>
        <taxon>Pyrobombus</taxon>
    </lineage>
</organism>
<accession>A0A6J3L231</accession>
<proteinExistence type="inferred from homology"/>
<reference evidence="9" key="1">
    <citation type="submission" date="2025-08" db="UniProtKB">
        <authorList>
            <consortium name="RefSeq"/>
        </authorList>
    </citation>
    <scope>IDENTIFICATION</scope>
    <source>
        <tissue evidence="9">Muscle</tissue>
    </source>
</reference>
<sequence>MIPANHFQHLMERDPESSENEDSYSSIDSISSIDLNSSIESTSTIDSITSDDRISADEFAVPSGSSASVIDSTSPIQSTASMSPVPSTSHGIEENNDDYRFEASRRWSFRSWPKSFIDPVSLAAAGFYYTGEIDRVRCFECQVMVNDWTDGDIPMQIHEMRSPECRFIRNEHCDNVPIGVDPDKVLRTERRNRNITCRYGLQYHESFDFNDHQFLRHLRYPTAYELSRLGLQDVRKAKNLKYVTYESRLNSFETWPTYMKQTSEELADAGFYYTGVHDFTTCFHCGNTKAGWRDEVPWEEHAILSPRCCYLLTVRGWEYVNKVAGEKIYETCAEAPIEIADENPERSNNENDSNEMTLREKLASLEKQNQALKDARSCKVCTEREAIITFLPCGHLATCQYCSPAFKKCIICGKNIKAIRLLYAVYFTTLYSHLQHTGYLDEEDVTDGEKKKRISRTCTNAGCRNQHDIYLNKSQFRFPAQNIWFEGALTCNKMLNVNYYQYLMGHGPESVPSEDDHSTLPVDSISADQFAVTSGPSARVIDSTSVVQSTASTSHIYSLQQIYSTPIAHILPLVHPTSPDRPMSPAPSTPRVMEYCFEEVRPWSFRFWPKSSIDPASLATAGFHHTDQIDTVHCFECHLVNPQADSVTPMHIHVRRSPECRFIRNEHCDNVPGQELYEISAEAPIEIADENGSPESSNSENDSNEMTLQERIASLEEENRALKDARSCKVCMRREAVITFLPCGHLATCQYCAPAFRRCIICRKRIKVINRIVLE</sequence>
<keyword evidence="4" id="KW-0862">Zinc</keyword>
<dbReference type="KEGG" id="bvk:117238689"/>
<evidence type="ECO:0000256" key="3">
    <source>
        <dbReference type="ARBA" id="ARBA00022771"/>
    </source>
</evidence>
<evidence type="ECO:0000256" key="2">
    <source>
        <dbReference type="ARBA" id="ARBA00022723"/>
    </source>
</evidence>
<evidence type="ECO:0000259" key="7">
    <source>
        <dbReference type="PROSITE" id="PS50089"/>
    </source>
</evidence>
<dbReference type="Pfam" id="PF00653">
    <property type="entry name" value="BIR"/>
    <property type="match status" value="3"/>
</dbReference>
<keyword evidence="3 5" id="KW-0863">Zinc-finger</keyword>
<dbReference type="Gene3D" id="3.30.40.10">
    <property type="entry name" value="Zinc/RING finger domain, C3HC4 (zinc finger)"/>
    <property type="match status" value="2"/>
</dbReference>
<evidence type="ECO:0000256" key="6">
    <source>
        <dbReference type="SAM" id="MobiDB-lite"/>
    </source>
</evidence>
<dbReference type="PANTHER" id="PTHR10044">
    <property type="entry name" value="INHIBITOR OF APOPTOSIS"/>
    <property type="match status" value="1"/>
</dbReference>
<evidence type="ECO:0000256" key="5">
    <source>
        <dbReference type="PROSITE-ProRule" id="PRU00175"/>
    </source>
</evidence>
<feature type="domain" description="RING-type" evidence="7">
    <location>
        <begin position="378"/>
        <end position="412"/>
    </location>
</feature>
<protein>
    <submittedName>
        <fullName evidence="9">Uncharacterized protein LOC117238689</fullName>
    </submittedName>
</protein>
<feature type="region of interest" description="Disordered" evidence="6">
    <location>
        <begin position="64"/>
        <end position="96"/>
    </location>
</feature>
<dbReference type="PROSITE" id="PS50089">
    <property type="entry name" value="ZF_RING_2"/>
    <property type="match status" value="2"/>
</dbReference>
<feature type="domain" description="RING-type" evidence="7">
    <location>
        <begin position="728"/>
        <end position="763"/>
    </location>
</feature>
<feature type="compositionally biased region" description="Polar residues" evidence="6">
    <location>
        <begin position="64"/>
        <end position="90"/>
    </location>
</feature>
<dbReference type="GO" id="GO:0043066">
    <property type="term" value="P:negative regulation of apoptotic process"/>
    <property type="evidence" value="ECO:0007669"/>
    <property type="project" value="TreeGrafter"/>
</dbReference>
<dbReference type="InterPro" id="IPR001841">
    <property type="entry name" value="Znf_RING"/>
</dbReference>
<dbReference type="SMART" id="SM00238">
    <property type="entry name" value="BIR"/>
    <property type="match status" value="3"/>
</dbReference>
<dbReference type="RefSeq" id="XP_033359698.1">
    <property type="nucleotide sequence ID" value="XM_033503807.1"/>
</dbReference>
<dbReference type="InterPro" id="IPR013083">
    <property type="entry name" value="Znf_RING/FYVE/PHD"/>
</dbReference>
<dbReference type="GO" id="GO:0005634">
    <property type="term" value="C:nucleus"/>
    <property type="evidence" value="ECO:0007669"/>
    <property type="project" value="TreeGrafter"/>
</dbReference>
<dbReference type="SMART" id="SM00184">
    <property type="entry name" value="RING"/>
    <property type="match status" value="2"/>
</dbReference>
<evidence type="ECO:0000256" key="4">
    <source>
        <dbReference type="ARBA" id="ARBA00022833"/>
    </source>
</evidence>
<evidence type="ECO:0000313" key="8">
    <source>
        <dbReference type="Proteomes" id="UP000504631"/>
    </source>
</evidence>
<gene>
    <name evidence="9" type="primary">LOC117238689</name>
</gene>
<comment type="similarity">
    <text evidence="1">Belongs to the IAP family.</text>
</comment>
<dbReference type="InterPro" id="IPR050784">
    <property type="entry name" value="IAP"/>
</dbReference>
<dbReference type="GO" id="GO:0005737">
    <property type="term" value="C:cytoplasm"/>
    <property type="evidence" value="ECO:0007669"/>
    <property type="project" value="TreeGrafter"/>
</dbReference>
<dbReference type="Gene3D" id="1.10.1170.10">
    <property type="entry name" value="Inhibitor Of Apoptosis Protein (2mihbC-IAP-1), Chain A"/>
    <property type="match status" value="3"/>
</dbReference>
<dbReference type="GO" id="GO:0008270">
    <property type="term" value="F:zinc ion binding"/>
    <property type="evidence" value="ECO:0007669"/>
    <property type="project" value="UniProtKB-KW"/>
</dbReference>
<dbReference type="GO" id="GO:0031398">
    <property type="term" value="P:positive regulation of protein ubiquitination"/>
    <property type="evidence" value="ECO:0007669"/>
    <property type="project" value="TreeGrafter"/>
</dbReference>
<feature type="region of interest" description="Disordered" evidence="6">
    <location>
        <begin position="1"/>
        <end position="27"/>
    </location>
</feature>
<dbReference type="AlphaFoldDB" id="A0A6J3L231"/>
<keyword evidence="8" id="KW-1185">Reference proteome</keyword>
<dbReference type="InterPro" id="IPR001370">
    <property type="entry name" value="BIR_rpt"/>
</dbReference>
<dbReference type="GeneID" id="117238689"/>
<dbReference type="GO" id="GO:0051726">
    <property type="term" value="P:regulation of cell cycle"/>
    <property type="evidence" value="ECO:0007669"/>
    <property type="project" value="TreeGrafter"/>
</dbReference>